<feature type="compositionally biased region" description="Pro residues" evidence="1">
    <location>
        <begin position="131"/>
        <end position="140"/>
    </location>
</feature>
<sequence length="161" mass="16422">MIRYLILVSVVLNVAYSAPQWYGGGHPGAYGGHAPPAPLGPDGRVVDTPEVAQLKAAHLAALADANARAPKGPGPAGAYPGPAGSYAPHYSGPPAPLGPDGRVVDTPEVQQAKAAHFSLYSAEAQRAPAAPGAPPAPAPSWNPNGGSWNPSWNSGNNWNHY</sequence>
<reference evidence="3 4" key="1">
    <citation type="submission" date="2024-08" db="EMBL/GenBank/DDBJ databases">
        <authorList>
            <person name="Will J Nash"/>
            <person name="Angela Man"/>
            <person name="Seanna McTaggart"/>
            <person name="Kendall Baker"/>
            <person name="Tom Barker"/>
            <person name="Leah Catchpole"/>
            <person name="Alex Durrant"/>
            <person name="Karim Gharbi"/>
            <person name="Naomi Irish"/>
            <person name="Gemy Kaithakottil"/>
            <person name="Debby Ku"/>
            <person name="Aaliyah Providence"/>
            <person name="Felix Shaw"/>
            <person name="David Swarbreck"/>
            <person name="Chris Watkins"/>
            <person name="Ann M. McCartney"/>
            <person name="Giulio Formenti"/>
            <person name="Alice Mouton"/>
            <person name="Noel Vella"/>
            <person name="Bjorn M von Reumont"/>
            <person name="Adriana Vella"/>
            <person name="Wilfried Haerty"/>
        </authorList>
    </citation>
    <scope>NUCLEOTIDE SEQUENCE [LARGE SCALE GENOMIC DNA]</scope>
</reference>
<feature type="compositionally biased region" description="Low complexity" evidence="1">
    <location>
        <begin position="141"/>
        <end position="161"/>
    </location>
</feature>
<feature type="region of interest" description="Disordered" evidence="1">
    <location>
        <begin position="67"/>
        <end position="104"/>
    </location>
</feature>
<evidence type="ECO:0000256" key="2">
    <source>
        <dbReference type="SAM" id="SignalP"/>
    </source>
</evidence>
<organism evidence="3 4">
    <name type="scientific">Xylocopa violacea</name>
    <name type="common">Violet carpenter bee</name>
    <name type="synonym">Apis violacea</name>
    <dbReference type="NCBI Taxonomy" id="135666"/>
    <lineage>
        <taxon>Eukaryota</taxon>
        <taxon>Metazoa</taxon>
        <taxon>Ecdysozoa</taxon>
        <taxon>Arthropoda</taxon>
        <taxon>Hexapoda</taxon>
        <taxon>Insecta</taxon>
        <taxon>Pterygota</taxon>
        <taxon>Neoptera</taxon>
        <taxon>Endopterygota</taxon>
        <taxon>Hymenoptera</taxon>
        <taxon>Apocrita</taxon>
        <taxon>Aculeata</taxon>
        <taxon>Apoidea</taxon>
        <taxon>Anthophila</taxon>
        <taxon>Apidae</taxon>
        <taxon>Xylocopa</taxon>
        <taxon>Xylocopa</taxon>
    </lineage>
</organism>
<feature type="compositionally biased region" description="Low complexity" evidence="1">
    <location>
        <begin position="67"/>
        <end position="88"/>
    </location>
</feature>
<feature type="region of interest" description="Disordered" evidence="1">
    <location>
        <begin position="123"/>
        <end position="161"/>
    </location>
</feature>
<keyword evidence="4" id="KW-1185">Reference proteome</keyword>
<accession>A0ABP1NPU4</accession>
<keyword evidence="2" id="KW-0732">Signal</keyword>
<feature type="signal peptide" evidence="2">
    <location>
        <begin position="1"/>
        <end position="17"/>
    </location>
</feature>
<feature type="chain" id="PRO_5046217461" evidence="2">
    <location>
        <begin position="18"/>
        <end position="161"/>
    </location>
</feature>
<evidence type="ECO:0000256" key="1">
    <source>
        <dbReference type="SAM" id="MobiDB-lite"/>
    </source>
</evidence>
<evidence type="ECO:0000313" key="3">
    <source>
        <dbReference type="EMBL" id="CAL7942022.1"/>
    </source>
</evidence>
<gene>
    <name evidence="3" type="ORF">XYLVIOL_LOCUS5323</name>
</gene>
<protein>
    <submittedName>
        <fullName evidence="3">Uncharacterized protein</fullName>
    </submittedName>
</protein>
<proteinExistence type="predicted"/>
<comment type="caution">
    <text evidence="3">The sequence shown here is derived from an EMBL/GenBank/DDBJ whole genome shotgun (WGS) entry which is preliminary data.</text>
</comment>
<evidence type="ECO:0000313" key="4">
    <source>
        <dbReference type="Proteomes" id="UP001642520"/>
    </source>
</evidence>
<name>A0ABP1NPU4_XYLVO</name>
<dbReference type="Proteomes" id="UP001642520">
    <property type="component" value="Unassembled WGS sequence"/>
</dbReference>
<dbReference type="EMBL" id="CAXAJV020001292">
    <property type="protein sequence ID" value="CAL7942022.1"/>
    <property type="molecule type" value="Genomic_DNA"/>
</dbReference>